<evidence type="ECO:0000256" key="7">
    <source>
        <dbReference type="HAMAP-Rule" id="MF_00480"/>
    </source>
</evidence>
<evidence type="ECO:0000256" key="4">
    <source>
        <dbReference type="ARBA" id="ARBA00022884"/>
    </source>
</evidence>
<gene>
    <name evidence="7" type="primary">rps7</name>
    <name evidence="9" type="ORF">NCAV_0331</name>
</gene>
<comment type="similarity">
    <text evidence="1 7">Belongs to the universal ribosomal protein uS7 family.</text>
</comment>
<dbReference type="GO" id="GO:0019843">
    <property type="term" value="F:rRNA binding"/>
    <property type="evidence" value="ECO:0007669"/>
    <property type="project" value="UniProtKB-UniRule"/>
</dbReference>
<dbReference type="InterPro" id="IPR000235">
    <property type="entry name" value="Ribosomal_uS7"/>
</dbReference>
<keyword evidence="3 7" id="KW-0699">rRNA-binding</keyword>
<dbReference type="InterPro" id="IPR005716">
    <property type="entry name" value="Ribosomal_uS7_euk/arc"/>
</dbReference>
<keyword evidence="6 7" id="KW-0687">Ribonucleoprotein</keyword>
<dbReference type="Gene3D" id="1.10.455.10">
    <property type="entry name" value="Ribosomal protein S7 domain"/>
    <property type="match status" value="1"/>
</dbReference>
<dbReference type="InterPro" id="IPR036823">
    <property type="entry name" value="Ribosomal_uS7_dom_sf"/>
</dbReference>
<dbReference type="Proteomes" id="UP000236248">
    <property type="component" value="Chromosome NCAV"/>
</dbReference>
<keyword evidence="10" id="KW-1185">Reference proteome</keyword>
<dbReference type="EMBL" id="LT981265">
    <property type="protein sequence ID" value="SPC33525.1"/>
    <property type="molecule type" value="Genomic_DNA"/>
</dbReference>
<dbReference type="RefSeq" id="WP_103287669.1">
    <property type="nucleotide sequence ID" value="NZ_LT981265.1"/>
</dbReference>
<dbReference type="CDD" id="cd14867">
    <property type="entry name" value="uS7_Eukaryote"/>
    <property type="match status" value="1"/>
</dbReference>
<comment type="subunit">
    <text evidence="2 7">Part of the 30S ribosomal subunit.</text>
</comment>
<dbReference type="GO" id="GO:0015935">
    <property type="term" value="C:small ribosomal subunit"/>
    <property type="evidence" value="ECO:0007669"/>
    <property type="project" value="UniProtKB-UniRule"/>
</dbReference>
<dbReference type="SUPFAM" id="SSF47973">
    <property type="entry name" value="Ribosomal protein S7"/>
    <property type="match status" value="1"/>
</dbReference>
<evidence type="ECO:0000313" key="9">
    <source>
        <dbReference type="EMBL" id="SPC33525.1"/>
    </source>
</evidence>
<sequence length="202" mass="22754">MEMGKEEPNLMLFNKWDFREVKVTDPGLQRTISLKPMLVPTSFGRHEHKRFGKADVNIVERLVNSIMHFGKRYAKNTGRMAGKKARAINIVKTTLDIIHLRTGQNPIAVLVKAVENTSPNEDTTRIIYGGVVYHVSVDVSPLRRVDLALRFIAEGAREATYSNPKTIEEALADEIILAANNDPNSFAIKKKNEQERIAMASR</sequence>
<dbReference type="AlphaFoldDB" id="A0A2K5APG5"/>
<dbReference type="GO" id="GO:0003735">
    <property type="term" value="F:structural constituent of ribosome"/>
    <property type="evidence" value="ECO:0007669"/>
    <property type="project" value="UniProtKB-UniRule"/>
</dbReference>
<dbReference type="HAMAP" id="MF_00480_A">
    <property type="entry name" value="Ribosomal_uS7_A"/>
    <property type="match status" value="1"/>
</dbReference>
<evidence type="ECO:0000256" key="5">
    <source>
        <dbReference type="ARBA" id="ARBA00022980"/>
    </source>
</evidence>
<evidence type="ECO:0000313" key="10">
    <source>
        <dbReference type="Proteomes" id="UP000236248"/>
    </source>
</evidence>
<dbReference type="GO" id="GO:0006412">
    <property type="term" value="P:translation"/>
    <property type="evidence" value="ECO:0007669"/>
    <property type="project" value="UniProtKB-UniRule"/>
</dbReference>
<protein>
    <recommendedName>
        <fullName evidence="7">Small ribosomal subunit protein uS7</fullName>
    </recommendedName>
</protein>
<proteinExistence type="inferred from homology"/>
<dbReference type="NCBIfam" id="TIGR01028">
    <property type="entry name" value="uS7_euk_arch"/>
    <property type="match status" value="1"/>
</dbReference>
<name>A0A2K5APG5_9ARCH</name>
<accession>A0A2K5APG5</accession>
<reference evidence="10" key="1">
    <citation type="submission" date="2018-01" db="EMBL/GenBank/DDBJ databases">
        <authorList>
            <person name="Kerou L M."/>
        </authorList>
    </citation>
    <scope>NUCLEOTIDE SEQUENCE [LARGE SCALE GENOMIC DNA]</scope>
    <source>
        <strain evidence="10">SCU2</strain>
    </source>
</reference>
<dbReference type="Pfam" id="PF00177">
    <property type="entry name" value="Ribosomal_S7"/>
    <property type="match status" value="1"/>
</dbReference>
<dbReference type="InterPro" id="IPR023798">
    <property type="entry name" value="Ribosomal_uS7_dom"/>
</dbReference>
<evidence type="ECO:0000256" key="1">
    <source>
        <dbReference type="ARBA" id="ARBA00007151"/>
    </source>
</evidence>
<dbReference type="InterPro" id="IPR026018">
    <property type="entry name" value="Ribosomal_uS7_arc"/>
</dbReference>
<dbReference type="PIRSF" id="PIRSF002122">
    <property type="entry name" value="RPS7p_RPS7a_RPS5e_RPS7o"/>
    <property type="match status" value="1"/>
</dbReference>
<dbReference type="GeneID" id="41594428"/>
<dbReference type="NCBIfam" id="NF003106">
    <property type="entry name" value="PRK04027.1"/>
    <property type="match status" value="1"/>
</dbReference>
<dbReference type="KEGG" id="ncv:NCAV_0331"/>
<evidence type="ECO:0000259" key="8">
    <source>
        <dbReference type="Pfam" id="PF00177"/>
    </source>
</evidence>
<comment type="function">
    <text evidence="7">One of the primary rRNA binding proteins, it binds directly to 16S rRNA where it nucleates assembly of the head domain of the 30S subunit. Is located at the subunit interface close to the decoding center.</text>
</comment>
<dbReference type="PANTHER" id="PTHR11205">
    <property type="entry name" value="RIBOSOMAL PROTEIN S7"/>
    <property type="match status" value="1"/>
</dbReference>
<keyword evidence="5 7" id="KW-0689">Ribosomal protein</keyword>
<evidence type="ECO:0000256" key="2">
    <source>
        <dbReference type="ARBA" id="ARBA00011458"/>
    </source>
</evidence>
<evidence type="ECO:0000256" key="3">
    <source>
        <dbReference type="ARBA" id="ARBA00022730"/>
    </source>
</evidence>
<feature type="domain" description="Small ribosomal subunit protein uS7" evidence="8">
    <location>
        <begin position="30"/>
        <end position="202"/>
    </location>
</feature>
<keyword evidence="4 7" id="KW-0694">RNA-binding</keyword>
<organism evidence="9 10">
    <name type="scientific">Candidatus Nitrosocaldus cavascurensis</name>
    <dbReference type="NCBI Taxonomy" id="2058097"/>
    <lineage>
        <taxon>Archaea</taxon>
        <taxon>Nitrososphaerota</taxon>
        <taxon>Nitrososphaeria</taxon>
        <taxon>Candidatus Nitrosocaldales</taxon>
        <taxon>Candidatus Nitrosocaldaceae</taxon>
        <taxon>Candidatus Nitrosocaldus</taxon>
    </lineage>
</organism>
<evidence type="ECO:0000256" key="6">
    <source>
        <dbReference type="ARBA" id="ARBA00023274"/>
    </source>
</evidence>